<feature type="signal peptide" evidence="1">
    <location>
        <begin position="1"/>
        <end position="21"/>
    </location>
</feature>
<protein>
    <submittedName>
        <fullName evidence="2">Putative lipoprotein</fullName>
    </submittedName>
</protein>
<name>A0A0G3WKU9_9BACT</name>
<gene>
    <name evidence="2" type="ORF">Epro_1093</name>
</gene>
<dbReference type="Pfam" id="PF04170">
    <property type="entry name" value="NlpE"/>
    <property type="match status" value="1"/>
</dbReference>
<dbReference type="RefSeq" id="WP_052571045.1">
    <property type="nucleotide sequence ID" value="NZ_CP009498.1"/>
</dbReference>
<dbReference type="KEGG" id="epo:Epro_1093"/>
<organism evidence="2 3">
    <name type="scientific">Endomicrobium proavitum</name>
    <dbReference type="NCBI Taxonomy" id="1408281"/>
    <lineage>
        <taxon>Bacteria</taxon>
        <taxon>Pseudomonadati</taxon>
        <taxon>Elusimicrobiota</taxon>
        <taxon>Endomicrobiia</taxon>
        <taxon>Endomicrobiales</taxon>
        <taxon>Endomicrobiaceae</taxon>
        <taxon>Endomicrobium</taxon>
    </lineage>
</organism>
<dbReference type="PROSITE" id="PS51257">
    <property type="entry name" value="PROKAR_LIPOPROTEIN"/>
    <property type="match status" value="1"/>
</dbReference>
<keyword evidence="1" id="KW-0732">Signal</keyword>
<proteinExistence type="predicted"/>
<dbReference type="AlphaFoldDB" id="A0A0G3WKU9"/>
<evidence type="ECO:0000256" key="1">
    <source>
        <dbReference type="SAM" id="SignalP"/>
    </source>
</evidence>
<keyword evidence="3" id="KW-1185">Reference proteome</keyword>
<accession>A0A0G3WKU9</accession>
<dbReference type="InterPro" id="IPR007298">
    <property type="entry name" value="Cu-R_lipoprotein_NlpE"/>
</dbReference>
<dbReference type="Gene3D" id="2.40.128.640">
    <property type="match status" value="1"/>
</dbReference>
<keyword evidence="2" id="KW-0449">Lipoprotein</keyword>
<feature type="chain" id="PRO_5005185990" evidence="1">
    <location>
        <begin position="22"/>
        <end position="152"/>
    </location>
</feature>
<dbReference type="Proteomes" id="UP000035337">
    <property type="component" value="Chromosome"/>
</dbReference>
<evidence type="ECO:0000313" key="2">
    <source>
        <dbReference type="EMBL" id="AKL98472.1"/>
    </source>
</evidence>
<reference evidence="2" key="1">
    <citation type="submission" date="2014-09" db="EMBL/GenBank/DDBJ databases">
        <title>Complete genome sequence of Endomicrobium proavitum.</title>
        <authorList>
            <person name="Zheng H."/>
        </authorList>
    </citation>
    <scope>NUCLEOTIDE SEQUENCE [LARGE SCALE GENOMIC DNA]</scope>
    <source>
        <strain evidence="2">Rsa215</strain>
    </source>
</reference>
<evidence type="ECO:0000313" key="3">
    <source>
        <dbReference type="Proteomes" id="UP000035337"/>
    </source>
</evidence>
<dbReference type="EMBL" id="CP009498">
    <property type="protein sequence ID" value="AKL98472.1"/>
    <property type="molecule type" value="Genomic_DNA"/>
</dbReference>
<sequence length="152" mass="16945">MKKILSPLVIVLLMSAFIACANKDQQEQEYQHTDIDKAHNSQNSLSWGGVYAGEIPSASGSGIKVQLTLHYNGTYEISYKYIGKKGSAYTSTGAFTWNDAGSSVILDTKDFPPYYKVGENRLFQLDMQGNMITGNLANNYILKKIKDEEFKN</sequence>
<dbReference type="OrthoDB" id="5348860at2"/>